<dbReference type="InterPro" id="IPR013149">
    <property type="entry name" value="ADH-like_C"/>
</dbReference>
<dbReference type="SMART" id="SM00829">
    <property type="entry name" value="PKS_ER"/>
    <property type="match status" value="1"/>
</dbReference>
<dbReference type="Pfam" id="PF08240">
    <property type="entry name" value="ADH_N"/>
    <property type="match status" value="1"/>
</dbReference>
<dbReference type="EC" id="1.3.1.-" evidence="3"/>
<dbReference type="EMBL" id="JACGWW010000011">
    <property type="protein sequence ID" value="MBA8814895.1"/>
    <property type="molecule type" value="Genomic_DNA"/>
</dbReference>
<dbReference type="GO" id="GO:0043957">
    <property type="term" value="F:acryloyl-CoA reductase (NADPH) activity"/>
    <property type="evidence" value="ECO:0007669"/>
    <property type="project" value="TreeGrafter"/>
</dbReference>
<dbReference type="InterPro" id="IPR020843">
    <property type="entry name" value="ER"/>
</dbReference>
<dbReference type="PANTHER" id="PTHR43677">
    <property type="entry name" value="SHORT-CHAIN DEHYDROGENASE/REDUCTASE"/>
    <property type="match status" value="1"/>
</dbReference>
<evidence type="ECO:0000259" key="1">
    <source>
        <dbReference type="SMART" id="SM00829"/>
    </source>
</evidence>
<keyword evidence="4" id="KW-1185">Reference proteome</keyword>
<reference evidence="3 5" key="2">
    <citation type="submission" date="2020-07" db="EMBL/GenBank/DDBJ databases">
        <title>Sequencing the genomes of 1000 actinobacteria strains.</title>
        <authorList>
            <person name="Klenk H.-P."/>
        </authorList>
    </citation>
    <scope>NUCLEOTIDE SEQUENCE [LARGE SCALE GENOMIC DNA]</scope>
    <source>
        <strain evidence="3 5">DSM 10309</strain>
    </source>
</reference>
<dbReference type="Proteomes" id="UP000321154">
    <property type="component" value="Unassembled WGS sequence"/>
</dbReference>
<dbReference type="InterPro" id="IPR014188">
    <property type="entry name" value="Acrylyl-CoA_reductase_AcuI"/>
</dbReference>
<dbReference type="OrthoDB" id="9782155at2"/>
<dbReference type="InterPro" id="IPR036291">
    <property type="entry name" value="NAD(P)-bd_dom_sf"/>
</dbReference>
<name>A0A7W3JL67_9MICO</name>
<dbReference type="InterPro" id="IPR013154">
    <property type="entry name" value="ADH-like_N"/>
</dbReference>
<sequence>MRAVVVEKDRPASLREVDEAFVGLADGVADGQVAVDVHWSSLNYKDGMALAGDPGVARVSPLVPGIDLVGVVSASGSSDFAVGDLVVANGAGLGETRHGGFADRALVEAGSLVAVPDGIDARRAAAIGTAGFTAMLSVLRLERDVRPGDGEIVVTGAAGGVGSVAVAVLSRLGYSVTASTGRVDERGAHLRSLGASSVVDRSELAEPGRPVQRSRWAGGIDSVGSTTLASVLAQTSWGGTVTACGLAQGSDLPTTVLPFILRAVTLAGVNSVDAPPALRREAWGRLATDLDLDLLDSMTTETTLDEVVALGPEIVAGRVAGRTVVRVRP</sequence>
<comment type="caution">
    <text evidence="3">The sequence shown here is derived from an EMBL/GenBank/DDBJ whole genome shotgun (WGS) entry which is preliminary data.</text>
</comment>
<evidence type="ECO:0000313" key="3">
    <source>
        <dbReference type="EMBL" id="MBA8814895.1"/>
    </source>
</evidence>
<evidence type="ECO:0000313" key="4">
    <source>
        <dbReference type="Proteomes" id="UP000321154"/>
    </source>
</evidence>
<dbReference type="InterPro" id="IPR051397">
    <property type="entry name" value="Zn-ADH-like_protein"/>
</dbReference>
<dbReference type="Gene3D" id="3.90.180.10">
    <property type="entry name" value="Medium-chain alcohol dehydrogenases, catalytic domain"/>
    <property type="match status" value="1"/>
</dbReference>
<evidence type="ECO:0000313" key="2">
    <source>
        <dbReference type="EMBL" id="GEK83555.1"/>
    </source>
</evidence>
<protein>
    <submittedName>
        <fullName evidence="3">Acrylyl-CoA reductase (NADPH)</fullName>
        <ecNumber evidence="3">1.3.1.-</ecNumber>
    </submittedName>
    <submittedName>
        <fullName evidence="2">Quinone oxidoreductase YhdH/YhfP family protein</fullName>
    </submittedName>
</protein>
<feature type="domain" description="Enoyl reductase (ER)" evidence="1">
    <location>
        <begin position="9"/>
        <end position="325"/>
    </location>
</feature>
<gene>
    <name evidence="3" type="ORF">FB463_003172</name>
    <name evidence="2" type="ORF">FFA01_18640</name>
</gene>
<dbReference type="Pfam" id="PF00107">
    <property type="entry name" value="ADH_zinc_N"/>
    <property type="match status" value="1"/>
</dbReference>
<dbReference type="EMBL" id="BJUV01000017">
    <property type="protein sequence ID" value="GEK83555.1"/>
    <property type="molecule type" value="Genomic_DNA"/>
</dbReference>
<organism evidence="3 5">
    <name type="scientific">Frigoribacterium faeni</name>
    <dbReference type="NCBI Taxonomy" id="145483"/>
    <lineage>
        <taxon>Bacteria</taxon>
        <taxon>Bacillati</taxon>
        <taxon>Actinomycetota</taxon>
        <taxon>Actinomycetes</taxon>
        <taxon>Micrococcales</taxon>
        <taxon>Microbacteriaceae</taxon>
        <taxon>Frigoribacterium</taxon>
    </lineage>
</organism>
<dbReference type="CDD" id="cd08288">
    <property type="entry name" value="MDR_yhdh"/>
    <property type="match status" value="1"/>
</dbReference>
<reference evidence="2 4" key="1">
    <citation type="submission" date="2019-07" db="EMBL/GenBank/DDBJ databases">
        <title>Whole genome shotgun sequence of Frigoribacterium faeni NBRC 103066.</title>
        <authorList>
            <person name="Hosoyama A."/>
            <person name="Uohara A."/>
            <person name="Ohji S."/>
            <person name="Ichikawa N."/>
        </authorList>
    </citation>
    <scope>NUCLEOTIDE SEQUENCE [LARGE SCALE GENOMIC DNA]</scope>
    <source>
        <strain evidence="2 4">NBRC 103066</strain>
    </source>
</reference>
<keyword evidence="3" id="KW-0560">Oxidoreductase</keyword>
<dbReference type="Proteomes" id="UP000522688">
    <property type="component" value="Unassembled WGS sequence"/>
</dbReference>
<evidence type="ECO:0000313" key="5">
    <source>
        <dbReference type="Proteomes" id="UP000522688"/>
    </source>
</evidence>
<dbReference type="SUPFAM" id="SSF51735">
    <property type="entry name" value="NAD(P)-binding Rossmann-fold domains"/>
    <property type="match status" value="1"/>
</dbReference>
<dbReference type="InterPro" id="IPR011032">
    <property type="entry name" value="GroES-like_sf"/>
</dbReference>
<proteinExistence type="predicted"/>
<dbReference type="RefSeq" id="WP_146855401.1">
    <property type="nucleotide sequence ID" value="NZ_BAAAHR010000003.1"/>
</dbReference>
<dbReference type="PANTHER" id="PTHR43677:SF1">
    <property type="entry name" value="ACRYLYL-COA REDUCTASE ACUI-RELATED"/>
    <property type="match status" value="1"/>
</dbReference>
<dbReference type="SUPFAM" id="SSF50129">
    <property type="entry name" value="GroES-like"/>
    <property type="match status" value="1"/>
</dbReference>
<dbReference type="AlphaFoldDB" id="A0A7W3JL67"/>
<dbReference type="NCBIfam" id="TIGR02823">
    <property type="entry name" value="oxido_YhdH"/>
    <property type="match status" value="1"/>
</dbReference>
<accession>A0A7W3JL67</accession>
<dbReference type="Gene3D" id="3.40.50.720">
    <property type="entry name" value="NAD(P)-binding Rossmann-like Domain"/>
    <property type="match status" value="1"/>
</dbReference>